<protein>
    <recommendedName>
        <fullName evidence="8 10">Phosphate acyltransferase</fullName>
        <ecNumber evidence="8 10">2.3.1.274</ecNumber>
    </recommendedName>
    <alternativeName>
        <fullName evidence="10">Acyl-ACP phosphotransacylase</fullName>
    </alternativeName>
    <alternativeName>
        <fullName evidence="10">Acyl-[acyl-carrier-protein]--phosphate acyltransferase</fullName>
    </alternativeName>
    <alternativeName>
        <fullName evidence="10">Phosphate-acyl-ACP acyltransferase</fullName>
    </alternativeName>
</protein>
<dbReference type="PANTHER" id="PTHR30100:SF1">
    <property type="entry name" value="PHOSPHATE ACYLTRANSFERASE"/>
    <property type="match status" value="1"/>
</dbReference>
<dbReference type="GO" id="GO:0008654">
    <property type="term" value="P:phospholipid biosynthetic process"/>
    <property type="evidence" value="ECO:0007669"/>
    <property type="project" value="UniProtKB-KW"/>
</dbReference>
<keyword evidence="7 10" id="KW-1208">Phospholipid metabolism</keyword>
<comment type="pathway">
    <text evidence="10">Lipid metabolism; phospholipid metabolism.</text>
</comment>
<evidence type="ECO:0000256" key="6">
    <source>
        <dbReference type="ARBA" id="ARBA00023209"/>
    </source>
</evidence>
<dbReference type="InterPro" id="IPR012281">
    <property type="entry name" value="Phospholipid_synth_PlsX-like"/>
</dbReference>
<evidence type="ECO:0000313" key="12">
    <source>
        <dbReference type="Proteomes" id="UP000218775"/>
    </source>
</evidence>
<evidence type="ECO:0000256" key="9">
    <source>
        <dbReference type="ARBA" id="ARBA00046608"/>
    </source>
</evidence>
<keyword evidence="4 10" id="KW-0808">Transferase</keyword>
<comment type="function">
    <text evidence="10">Catalyzes the reversible formation of acyl-phosphate (acyl-PO(4)) from acyl-[acyl-carrier-protein] (acyl-ACP). This enzyme utilizes acyl-ACP as fatty acyl donor, but not acyl-CoA.</text>
</comment>
<dbReference type="GO" id="GO:0006633">
    <property type="term" value="P:fatty acid biosynthetic process"/>
    <property type="evidence" value="ECO:0007669"/>
    <property type="project" value="UniProtKB-UniRule"/>
</dbReference>
<sequence>MHAFLVAIMEDSLFFLKRKHKQPKLRGHVGLDLLGGDRVDSLFIKQTLCAVAKRVSSHVSISLFLTQELEKELSSFVEKLTKTSPLKINIVIVSEVIHMEDEPLTAVRKKKDSSLIRSIIALENGSIDALLSTGNTGALVAATTFHVPFLKGFNRPLLLASLPTKKNHSLAVLDVGAHTEISPKLFEQMAMIGISYKNAQGIKEPKVGLLNIGVEEKKGHSQRQITYAQLQSLNTQFPHQPFVGNVEPSDVFSGDLHVLLTDGFTGNVFLKTAEGISSFIMEILKENQTHPLLSQKLVKAIEKELYQEDQYGALFVGIDRLITKCHGSASPDAISKSLFYLLGLLSQNFLAKVKKNLG</sequence>
<comment type="similarity">
    <text evidence="10">Belongs to the PlsX family.</text>
</comment>
<comment type="subcellular location">
    <subcellularLocation>
        <location evidence="10">Cytoplasm</location>
    </subcellularLocation>
    <text evidence="10">Associated with the membrane possibly through PlsY.</text>
</comment>
<evidence type="ECO:0000256" key="7">
    <source>
        <dbReference type="ARBA" id="ARBA00023264"/>
    </source>
</evidence>
<evidence type="ECO:0000256" key="1">
    <source>
        <dbReference type="ARBA" id="ARBA00001232"/>
    </source>
</evidence>
<keyword evidence="6 10" id="KW-0594">Phospholipid biosynthesis</keyword>
<dbReference type="GO" id="GO:0005737">
    <property type="term" value="C:cytoplasm"/>
    <property type="evidence" value="ECO:0007669"/>
    <property type="project" value="UniProtKB-SubCell"/>
</dbReference>
<evidence type="ECO:0000313" key="11">
    <source>
        <dbReference type="EMBL" id="PCI78594.1"/>
    </source>
</evidence>
<evidence type="ECO:0000256" key="10">
    <source>
        <dbReference type="HAMAP-Rule" id="MF_00019"/>
    </source>
</evidence>
<dbReference type="HAMAP" id="MF_00019">
    <property type="entry name" value="PlsX"/>
    <property type="match status" value="1"/>
</dbReference>
<keyword evidence="2 10" id="KW-0963">Cytoplasm</keyword>
<name>A0A2A4X7W4_UNCAE</name>
<comment type="subunit">
    <text evidence="9 10">Homodimer. Probably interacts with PlsY.</text>
</comment>
<dbReference type="Proteomes" id="UP000218775">
    <property type="component" value="Unassembled WGS sequence"/>
</dbReference>
<dbReference type="Pfam" id="PF02504">
    <property type="entry name" value="FA_synthesis"/>
    <property type="match status" value="1"/>
</dbReference>
<dbReference type="EC" id="2.3.1.274" evidence="8 10"/>
<comment type="catalytic activity">
    <reaction evidence="1 10">
        <text>a fatty acyl-[ACP] + phosphate = an acyl phosphate + holo-[ACP]</text>
        <dbReference type="Rhea" id="RHEA:42292"/>
        <dbReference type="Rhea" id="RHEA-COMP:9685"/>
        <dbReference type="Rhea" id="RHEA-COMP:14125"/>
        <dbReference type="ChEBI" id="CHEBI:43474"/>
        <dbReference type="ChEBI" id="CHEBI:59918"/>
        <dbReference type="ChEBI" id="CHEBI:64479"/>
        <dbReference type="ChEBI" id="CHEBI:138651"/>
        <dbReference type="EC" id="2.3.1.274"/>
    </reaction>
</comment>
<dbReference type="SUPFAM" id="SSF53659">
    <property type="entry name" value="Isocitrate/Isopropylmalate dehydrogenase-like"/>
    <property type="match status" value="1"/>
</dbReference>
<dbReference type="GO" id="GO:0043811">
    <property type="term" value="F:phosphate:acyl-[acyl carrier protein] acyltransferase activity"/>
    <property type="evidence" value="ECO:0007669"/>
    <property type="project" value="UniProtKB-UniRule"/>
</dbReference>
<dbReference type="Gene3D" id="3.40.718.10">
    <property type="entry name" value="Isopropylmalate Dehydrogenase"/>
    <property type="match status" value="1"/>
</dbReference>
<comment type="caution">
    <text evidence="11">The sequence shown here is derived from an EMBL/GenBank/DDBJ whole genome shotgun (WGS) entry which is preliminary data.</text>
</comment>
<dbReference type="AlphaFoldDB" id="A0A2A4X7W4"/>
<evidence type="ECO:0000256" key="2">
    <source>
        <dbReference type="ARBA" id="ARBA00022490"/>
    </source>
</evidence>
<keyword evidence="3 10" id="KW-0444">Lipid biosynthesis</keyword>
<dbReference type="PANTHER" id="PTHR30100">
    <property type="entry name" value="FATTY ACID/PHOSPHOLIPID SYNTHESIS PROTEIN PLSX"/>
    <property type="match status" value="1"/>
</dbReference>
<dbReference type="EMBL" id="NVUK01000003">
    <property type="protein sequence ID" value="PCI78594.1"/>
    <property type="molecule type" value="Genomic_DNA"/>
</dbReference>
<accession>A0A2A4X7W4</accession>
<reference evidence="12" key="1">
    <citation type="submission" date="2017-08" db="EMBL/GenBank/DDBJ databases">
        <title>A dynamic microbial community with high functional redundancy inhabits the cold, oxic subseafloor aquifer.</title>
        <authorList>
            <person name="Tully B.J."/>
            <person name="Wheat C.G."/>
            <person name="Glazer B.T."/>
            <person name="Huber J.A."/>
        </authorList>
    </citation>
    <scope>NUCLEOTIDE SEQUENCE [LARGE SCALE GENOMIC DNA]</scope>
</reference>
<proteinExistence type="inferred from homology"/>
<evidence type="ECO:0000256" key="8">
    <source>
        <dbReference type="ARBA" id="ARBA00024069"/>
    </source>
</evidence>
<evidence type="ECO:0000256" key="5">
    <source>
        <dbReference type="ARBA" id="ARBA00023098"/>
    </source>
</evidence>
<organism evidence="11 12">
    <name type="scientific">Aerophobetes bacterium</name>
    <dbReference type="NCBI Taxonomy" id="2030807"/>
    <lineage>
        <taxon>Bacteria</taxon>
        <taxon>Candidatus Aerophobota</taxon>
    </lineage>
</organism>
<dbReference type="PIRSF" id="PIRSF002465">
    <property type="entry name" value="Phsphlp_syn_PlsX"/>
    <property type="match status" value="1"/>
</dbReference>
<keyword evidence="5 10" id="KW-0443">Lipid metabolism</keyword>
<gene>
    <name evidence="10" type="primary">plsX</name>
    <name evidence="11" type="ORF">COB21_00465</name>
</gene>
<evidence type="ECO:0000256" key="3">
    <source>
        <dbReference type="ARBA" id="ARBA00022516"/>
    </source>
</evidence>
<dbReference type="UniPathway" id="UPA00085"/>
<evidence type="ECO:0000256" key="4">
    <source>
        <dbReference type="ARBA" id="ARBA00022679"/>
    </source>
</evidence>
<dbReference type="InterPro" id="IPR003664">
    <property type="entry name" value="FA_synthesis"/>
</dbReference>